<protein>
    <submittedName>
        <fullName evidence="2">Asp23/Gls24 family envelope stress response protein</fullName>
    </submittedName>
</protein>
<reference evidence="2" key="2">
    <citation type="journal article" date="2021" name="PeerJ">
        <title>Extensive microbial diversity within the chicken gut microbiome revealed by metagenomics and culture.</title>
        <authorList>
            <person name="Gilroy R."/>
            <person name="Ravi A."/>
            <person name="Getino M."/>
            <person name="Pursley I."/>
            <person name="Horton D.L."/>
            <person name="Alikhan N.F."/>
            <person name="Baker D."/>
            <person name="Gharbi K."/>
            <person name="Hall N."/>
            <person name="Watson M."/>
            <person name="Adriaenssens E.M."/>
            <person name="Foster-Nyarko E."/>
            <person name="Jarju S."/>
            <person name="Secka A."/>
            <person name="Antonio M."/>
            <person name="Oren A."/>
            <person name="Chaudhuri R.R."/>
            <person name="La Ragione R."/>
            <person name="Hildebrand F."/>
            <person name="Pallen M.J."/>
        </authorList>
    </citation>
    <scope>NUCLEOTIDE SEQUENCE</scope>
    <source>
        <strain evidence="2">ChiHjej10B9-9673</strain>
    </source>
</reference>
<dbReference type="Pfam" id="PF03780">
    <property type="entry name" value="Asp23"/>
    <property type="match status" value="1"/>
</dbReference>
<organism evidence="2 3">
    <name type="scientific">Candidatus Scatomorpha merdipullorum</name>
    <dbReference type="NCBI Taxonomy" id="2840927"/>
    <lineage>
        <taxon>Bacteria</taxon>
        <taxon>Bacillati</taxon>
        <taxon>Bacillota</taxon>
        <taxon>Clostridia</taxon>
        <taxon>Eubacteriales</taxon>
        <taxon>Candidatus Scatomorpha</taxon>
    </lineage>
</organism>
<proteinExistence type="inferred from homology"/>
<name>A0A9D1JV48_9FIRM</name>
<comment type="similarity">
    <text evidence="1">Belongs to the asp23 family.</text>
</comment>
<accession>A0A9D1JV48</accession>
<dbReference type="PANTHER" id="PTHR34297">
    <property type="entry name" value="HYPOTHETICAL CYTOSOLIC PROTEIN-RELATED"/>
    <property type="match status" value="1"/>
</dbReference>
<sequence length="115" mass="12298">MKLDNPRGDITIEDEVFANLAGDAATSCFGVKAMAAQGRDGGIFQLRRENMSRGVKAELGEDGSVSLELHIAVDHGVNLNALCNSIMNEVSYKVSKATGVPVKRVDIYVDTMIIG</sequence>
<gene>
    <name evidence="2" type="ORF">IAC18_02650</name>
</gene>
<dbReference type="InterPro" id="IPR005531">
    <property type="entry name" value="Asp23"/>
</dbReference>
<dbReference type="AlphaFoldDB" id="A0A9D1JV48"/>
<evidence type="ECO:0000313" key="3">
    <source>
        <dbReference type="Proteomes" id="UP000824001"/>
    </source>
</evidence>
<evidence type="ECO:0000256" key="1">
    <source>
        <dbReference type="ARBA" id="ARBA00005721"/>
    </source>
</evidence>
<evidence type="ECO:0000313" key="2">
    <source>
        <dbReference type="EMBL" id="HIS66443.1"/>
    </source>
</evidence>
<reference evidence="2" key="1">
    <citation type="submission" date="2020-10" db="EMBL/GenBank/DDBJ databases">
        <authorList>
            <person name="Gilroy R."/>
        </authorList>
    </citation>
    <scope>NUCLEOTIDE SEQUENCE</scope>
    <source>
        <strain evidence="2">ChiHjej10B9-9673</strain>
    </source>
</reference>
<dbReference type="EMBL" id="DVJK01000070">
    <property type="protein sequence ID" value="HIS66443.1"/>
    <property type="molecule type" value="Genomic_DNA"/>
</dbReference>
<comment type="caution">
    <text evidence="2">The sequence shown here is derived from an EMBL/GenBank/DDBJ whole genome shotgun (WGS) entry which is preliminary data.</text>
</comment>
<dbReference type="PANTHER" id="PTHR34297:SF2">
    <property type="entry name" value="ASP23_GLS24 FAMILY ENVELOPE STRESS RESPONSE PROTEIN"/>
    <property type="match status" value="1"/>
</dbReference>
<dbReference type="Proteomes" id="UP000824001">
    <property type="component" value="Unassembled WGS sequence"/>
</dbReference>